<protein>
    <submittedName>
        <fullName evidence="2">Uncharacterized protein</fullName>
    </submittedName>
</protein>
<dbReference type="EMBL" id="KE148147">
    <property type="protein sequence ID" value="EPE09114.1"/>
    <property type="molecule type" value="Genomic_DNA"/>
</dbReference>
<reference evidence="2 3" key="1">
    <citation type="journal article" date="2013" name="BMC Genomics">
        <title>The genome and transcriptome of the pine saprophyte Ophiostoma piceae, and a comparison with the bark beetle-associated pine pathogen Grosmannia clavigera.</title>
        <authorList>
            <person name="Haridas S."/>
            <person name="Wang Y."/>
            <person name="Lim L."/>
            <person name="Massoumi Alamouti S."/>
            <person name="Jackman S."/>
            <person name="Docking R."/>
            <person name="Robertson G."/>
            <person name="Birol I."/>
            <person name="Bohlmann J."/>
            <person name="Breuil C."/>
        </authorList>
    </citation>
    <scope>NUCLEOTIDE SEQUENCE [LARGE SCALE GENOMIC DNA]</scope>
    <source>
        <strain evidence="2 3">UAMH 11346</strain>
    </source>
</reference>
<dbReference type="OMA" id="WEATSIN"/>
<organism evidence="2 3">
    <name type="scientific">Ophiostoma piceae (strain UAMH 11346)</name>
    <name type="common">Sap stain fungus</name>
    <dbReference type="NCBI Taxonomy" id="1262450"/>
    <lineage>
        <taxon>Eukaryota</taxon>
        <taxon>Fungi</taxon>
        <taxon>Dikarya</taxon>
        <taxon>Ascomycota</taxon>
        <taxon>Pezizomycotina</taxon>
        <taxon>Sordariomycetes</taxon>
        <taxon>Sordariomycetidae</taxon>
        <taxon>Ophiostomatales</taxon>
        <taxon>Ophiostomataceae</taxon>
        <taxon>Ophiostoma</taxon>
    </lineage>
</organism>
<feature type="transmembrane region" description="Helical" evidence="1">
    <location>
        <begin position="72"/>
        <end position="95"/>
    </location>
</feature>
<gene>
    <name evidence="2" type="ORF">F503_06890</name>
</gene>
<evidence type="ECO:0000313" key="3">
    <source>
        <dbReference type="Proteomes" id="UP000016923"/>
    </source>
</evidence>
<keyword evidence="1" id="KW-1133">Transmembrane helix</keyword>
<keyword evidence="3" id="KW-1185">Reference proteome</keyword>
<evidence type="ECO:0000313" key="2">
    <source>
        <dbReference type="EMBL" id="EPE09114.1"/>
    </source>
</evidence>
<feature type="transmembrane region" description="Helical" evidence="1">
    <location>
        <begin position="195"/>
        <end position="215"/>
    </location>
</feature>
<feature type="transmembrane region" description="Helical" evidence="1">
    <location>
        <begin position="543"/>
        <end position="564"/>
    </location>
</feature>
<name>S3C6F0_OPHP1</name>
<accession>S3C6F0</accession>
<evidence type="ECO:0000256" key="1">
    <source>
        <dbReference type="SAM" id="Phobius"/>
    </source>
</evidence>
<dbReference type="eggNOG" id="ENOG502SVI9">
    <property type="taxonomic scope" value="Eukaryota"/>
</dbReference>
<keyword evidence="1" id="KW-0472">Membrane</keyword>
<sequence length="644" mass="68992">MRTCSPLKLRRDCTINLISLRLCCEDRPTMATSAIKPQQQRMQATTGSPRTAKNTLLTFELKAHTTDWVLKLVARIIAVGLITAAISFGANHLVFSFKAGKLFGREIDIDLQLALLGLLNKIMDLLVTISLEDLAGVALTMSLVGRPSLLGKSNGGVGIKDLELSQELTKPWAAISSFYKRCTDSGWSLASVLRFVLGLTVSICLLLQGVAINTIGMPKERWYTQTTQPFPFVELDGIDMTYWSAGYSVVGGGPSSWDAAAIYSAAAAYSRLVDLPTAFGRNERGWQLVGTQESDPKMTALNTAVESEGPIRGVAVNAGLAQAIFNWIQSNGTAPAKDAIGWNASLDLIGPAIATSCTASNATTVNSSVQVDGDNNPPRTMTITVGVEPNASSQSTAAECTLTLGRCLFPVTGWIIDSAPASVSVNRYGREYNASSKPLPHSSIDDMIARDLRIQLSVVFDIFEDLVSNLNTAQILRRNAQRIQQLRPDITRENDALAAVITTIGTTLLAGGAWNTTFTPDPKHILYATGIKWQVYGSGPRLGWQWTVVIVLAVLLITLLAAIAQSLVHRVSPADVLKPAGMLVAANQSKPLEVLAAGNLSGADAVIGAARFCIACDGRRVEISDKVGTSRKAIDKGTYMWGQS</sequence>
<proteinExistence type="predicted"/>
<dbReference type="VEuPathDB" id="FungiDB:F503_06890"/>
<feature type="transmembrane region" description="Helical" evidence="1">
    <location>
        <begin position="496"/>
        <end position="514"/>
    </location>
</feature>
<dbReference type="OrthoDB" id="3790651at2759"/>
<dbReference type="HOGENOM" id="CLU_406034_0_0_1"/>
<keyword evidence="1" id="KW-0812">Transmembrane</keyword>
<dbReference type="AlphaFoldDB" id="S3C6F0"/>
<dbReference type="Proteomes" id="UP000016923">
    <property type="component" value="Unassembled WGS sequence"/>
</dbReference>